<dbReference type="InterPro" id="IPR057836">
    <property type="entry name" value="EF-hand_SWAP70_N"/>
</dbReference>
<feature type="region of interest" description="Disordered" evidence="2">
    <location>
        <begin position="307"/>
        <end position="423"/>
    </location>
</feature>
<dbReference type="Pfam" id="PF25530">
    <property type="entry name" value="EF-hand_SWAP70_N"/>
    <property type="match status" value="1"/>
</dbReference>
<feature type="compositionally biased region" description="Low complexity" evidence="2">
    <location>
        <begin position="974"/>
        <end position="984"/>
    </location>
</feature>
<feature type="compositionally biased region" description="Low complexity" evidence="2">
    <location>
        <begin position="388"/>
        <end position="403"/>
    </location>
</feature>
<evidence type="ECO:0000256" key="1">
    <source>
        <dbReference type="SAM" id="Coils"/>
    </source>
</evidence>
<dbReference type="GO" id="GO:0016301">
    <property type="term" value="F:kinase activity"/>
    <property type="evidence" value="ECO:0007669"/>
    <property type="project" value="UniProtKB-KW"/>
</dbReference>
<feature type="domain" description="SWAP70 N-terminal EF-hand" evidence="3">
    <location>
        <begin position="6"/>
        <end position="82"/>
    </location>
</feature>
<feature type="region of interest" description="Disordered" evidence="2">
    <location>
        <begin position="790"/>
        <end position="818"/>
    </location>
</feature>
<dbReference type="GO" id="GO:0005737">
    <property type="term" value="C:cytoplasm"/>
    <property type="evidence" value="ECO:0007669"/>
    <property type="project" value="TreeGrafter"/>
</dbReference>
<proteinExistence type="evidence at transcript level"/>
<evidence type="ECO:0000259" key="3">
    <source>
        <dbReference type="Pfam" id="PF25530"/>
    </source>
</evidence>
<feature type="compositionally biased region" description="Low complexity" evidence="2">
    <location>
        <begin position="943"/>
        <end position="952"/>
    </location>
</feature>
<keyword evidence="1" id="KW-0175">Coiled coil</keyword>
<feature type="compositionally biased region" description="Polar residues" evidence="2">
    <location>
        <begin position="845"/>
        <end position="874"/>
    </location>
</feature>
<dbReference type="CDD" id="cd22265">
    <property type="entry name" value="UDM1_RNF168"/>
    <property type="match status" value="1"/>
</dbReference>
<feature type="compositionally biased region" description="Low complexity" evidence="2">
    <location>
        <begin position="758"/>
        <end position="776"/>
    </location>
</feature>
<feature type="compositionally biased region" description="Polar residues" evidence="2">
    <location>
        <begin position="883"/>
        <end position="897"/>
    </location>
</feature>
<feature type="compositionally biased region" description="Low complexity" evidence="2">
    <location>
        <begin position="797"/>
        <end position="815"/>
    </location>
</feature>
<dbReference type="EMBL" id="IACT01004920">
    <property type="protein sequence ID" value="LAC24094.1"/>
    <property type="molecule type" value="mRNA"/>
</dbReference>
<feature type="compositionally biased region" description="Low complexity" evidence="2">
    <location>
        <begin position="317"/>
        <end position="327"/>
    </location>
</feature>
<evidence type="ECO:0000256" key="2">
    <source>
        <dbReference type="SAM" id="MobiDB-lite"/>
    </source>
</evidence>
<reference evidence="4" key="1">
    <citation type="submission" date="2017-11" db="EMBL/GenBank/DDBJ databases">
        <title>The sensing device of the deep-sea amphipod.</title>
        <authorList>
            <person name="Kobayashi H."/>
            <person name="Nagahama T."/>
            <person name="Arai W."/>
            <person name="Sasagawa Y."/>
            <person name="Umeda M."/>
            <person name="Hayashi T."/>
            <person name="Nikaido I."/>
            <person name="Watanabe H."/>
            <person name="Oguri K."/>
            <person name="Kitazato H."/>
            <person name="Fujioka K."/>
            <person name="Kido Y."/>
            <person name="Takami H."/>
        </authorList>
    </citation>
    <scope>NUCLEOTIDE SEQUENCE</scope>
    <source>
        <tissue evidence="4">Whole body</tissue>
    </source>
</reference>
<protein>
    <submittedName>
        <fullName evidence="4">Mitogen-activated protein kinase kinase kinase kinase 4-like</fullName>
    </submittedName>
</protein>
<keyword evidence="4" id="KW-0418">Kinase</keyword>
<feature type="compositionally biased region" description="Polar residues" evidence="2">
    <location>
        <begin position="745"/>
        <end position="757"/>
    </location>
</feature>
<dbReference type="PANTHER" id="PTHR14383">
    <property type="entry name" value="SWAP-70 RECOMBINASE"/>
    <property type="match status" value="1"/>
</dbReference>
<feature type="region of interest" description="Disordered" evidence="2">
    <location>
        <begin position="968"/>
        <end position="994"/>
    </location>
</feature>
<feature type="compositionally biased region" description="Low complexity" evidence="2">
    <location>
        <begin position="710"/>
        <end position="727"/>
    </location>
</feature>
<name>A0A6A7G0T8_9CRUS</name>
<feature type="region of interest" description="Disordered" evidence="2">
    <location>
        <begin position="932"/>
        <end position="952"/>
    </location>
</feature>
<dbReference type="PANTHER" id="PTHR14383:SF5">
    <property type="entry name" value="RUN DOMAIN-CONTAINING PROTEIN"/>
    <property type="match status" value="1"/>
</dbReference>
<feature type="coiled-coil region" evidence="1">
    <location>
        <begin position="629"/>
        <end position="670"/>
    </location>
</feature>
<sequence length="1066" mass="117216">MTSSVHEVVSNSLWFAFDALDLHKTGVVSKTRLKELTRQIGLALGIDRAVEDCLTDYRSTDTLTYDQYLHFLEYEVFSDVCGCSTPYSEVERYHVALDALFWELGRHSLAPRYPAVFSPHDTYKSFRVFCLLADRVLIGGDLLQVSVRRSEVCEVCRHLVEGLGLDWDWTDWQMVSSSISTFTLPVFLTFLEGRYGKNTESSALSASVDNMYKLFVGQVFFQGRAYQRITRAGGWLRRDIEVVPWCIRASADTSEDLPDEGGATGIGGGSTKAAGHSPGKITAAVGRSLTLGRNAVGAMGGAVKTGVTDVVERSRTLSRPSPSPTSRSQRDVTPSKRGFSLGRWGSASGINNKKRDRDQRDSASLGGRESPIPYVETRRSHTLDRGSLRSAKSSSTLGSSPSPVKTPGGKPLSPRPMKESTKGIVGGVIGRVWKLEITPETTITSLKDTASGRPCKISIINTPTARPIVIAAHDHKSKARLLAALEEARQHCMDALPYQMRLSQGRRAEEEEALVRESEERVRRNSQADIIEQTLSELAIERVAREEAEMLAQNESVARAAEEERVLELTTLRQQLEALLHQETQAKQDEEIVRNLQSRLLKEEWQKREELERLQVEQQHLLVAEQRKRKAFEILQKDQEKKLREAETRLKILDNDRRRLDEELRAAREKIVMSGRGKQLVEAKMKVQQGRRPPIRTLSLRPSRQERASPARSSSFTTPPSRLLLPSPSSPPRSSPRSTHAASGGISNIMSLPKVQQSPATPGTSTSSTPATSPAGSAANKTILEYLENNNNSSCMNGSPGSTSPHNPSNSSSPSVIKSIPEQKLEEEVMEADVGWNITDEEITNGETFSNTECNSKTDNTDPSSQDVLNTETPPVQDAGLVTASSDDSTPAGQSVNDHAGGGLVVSTTNAQIETTNQTPTIGFEHHAEYNNDSVANDDENGTNENSNLNYNNENRYIEIKTYEETPSISSDSTTFTKTTTTTTTEEEEESISGNKMTNVVTTTVTEGTTDPNNDDLLLDRETLAKFGIKENLDSEYALVTKTTKTSSTAVVDSVGDPDTANDHLV</sequence>
<feature type="coiled-coil region" evidence="1">
    <location>
        <begin position="508"/>
        <end position="589"/>
    </location>
</feature>
<dbReference type="GO" id="GO:0005634">
    <property type="term" value="C:nucleus"/>
    <property type="evidence" value="ECO:0007669"/>
    <property type="project" value="TreeGrafter"/>
</dbReference>
<keyword evidence="4" id="KW-0808">Transferase</keyword>
<feature type="region of interest" description="Disordered" evidence="2">
    <location>
        <begin position="683"/>
        <end position="776"/>
    </location>
</feature>
<organism evidence="4">
    <name type="scientific">Hirondellea gigas</name>
    <dbReference type="NCBI Taxonomy" id="1518452"/>
    <lineage>
        <taxon>Eukaryota</taxon>
        <taxon>Metazoa</taxon>
        <taxon>Ecdysozoa</taxon>
        <taxon>Arthropoda</taxon>
        <taxon>Crustacea</taxon>
        <taxon>Multicrustacea</taxon>
        <taxon>Malacostraca</taxon>
        <taxon>Eumalacostraca</taxon>
        <taxon>Peracarida</taxon>
        <taxon>Amphipoda</taxon>
        <taxon>Amphilochidea</taxon>
        <taxon>Lysianassida</taxon>
        <taxon>Lysianassidira</taxon>
        <taxon>Lysianassoidea</taxon>
        <taxon>Lysianassidae</taxon>
        <taxon>Hirondellea</taxon>
    </lineage>
</organism>
<dbReference type="AlphaFoldDB" id="A0A6A7G0T8"/>
<feature type="region of interest" description="Disordered" evidence="2">
    <location>
        <begin position="838"/>
        <end position="903"/>
    </location>
</feature>
<evidence type="ECO:0000313" key="4">
    <source>
        <dbReference type="EMBL" id="LAC24094.1"/>
    </source>
</evidence>
<accession>A0A6A7G0T8</accession>
<feature type="compositionally biased region" description="Basic and acidic residues" evidence="2">
    <location>
        <begin position="376"/>
        <end position="387"/>
    </location>
</feature>
<feature type="region of interest" description="Disordered" evidence="2">
    <location>
        <begin position="254"/>
        <end position="279"/>
    </location>
</feature>